<sequence>MKVFIVGATGYIGGSIAAKLIDRGDSVIGLTRNAAGAEKLKERGIESVIGSFNDTAVLVAAAKRADSVINAANSDDPYSVDAILPVLYGTGKAFLHTSGSSIIGDRAAGEPSELSYNEDSVFEPLPERAGRLAIERQVVAAAHKGVRSVVIRPTLIYGLGHGAHRDSVQVPKMIALAREFGVPRHVGRGLNVWGNVHIDDVVAAYLLALDKAPAGTVFFLENGECSMRSLAESIGRVMGKGPPTEWPIAEAYAAWGAGAYTTFGSNSRVSAAKARGMLGWRPKGATLFDEIENGCYRSDILANS</sequence>
<dbReference type="InterPro" id="IPR001509">
    <property type="entry name" value="Epimerase_deHydtase"/>
</dbReference>
<dbReference type="GO" id="GO:0003978">
    <property type="term" value="F:UDP-glucose 4-epimerase activity"/>
    <property type="evidence" value="ECO:0007669"/>
    <property type="project" value="UniProtKB-EC"/>
</dbReference>
<dbReference type="KEGG" id="vgo:GJW-30_1_02688"/>
<dbReference type="RefSeq" id="WP_096356114.1">
    <property type="nucleotide sequence ID" value="NZ_AP014946.1"/>
</dbReference>
<accession>A0A0S3PW37</accession>
<evidence type="ECO:0000259" key="1">
    <source>
        <dbReference type="Pfam" id="PF01370"/>
    </source>
</evidence>
<dbReference type="AlphaFoldDB" id="A0A0S3PW37"/>
<protein>
    <submittedName>
        <fullName evidence="2">UDP-glucose 4-epimerase</fullName>
        <ecNumber evidence="2">5.1.3.2</ecNumber>
    </submittedName>
</protein>
<dbReference type="EC" id="5.1.3.2" evidence="2"/>
<feature type="domain" description="NAD-dependent epimerase/dehydratase" evidence="1">
    <location>
        <begin position="3"/>
        <end position="215"/>
    </location>
</feature>
<keyword evidence="2" id="KW-0413">Isomerase</keyword>
<dbReference type="InterPro" id="IPR036291">
    <property type="entry name" value="NAD(P)-bd_dom_sf"/>
</dbReference>
<gene>
    <name evidence="2" type="primary">galE_4</name>
    <name evidence="2" type="ORF">GJW-30_1_02688</name>
</gene>
<dbReference type="EMBL" id="AP014946">
    <property type="protein sequence ID" value="BAT60152.1"/>
    <property type="molecule type" value="Genomic_DNA"/>
</dbReference>
<dbReference type="InterPro" id="IPR051783">
    <property type="entry name" value="NAD(P)-dependent_oxidoreduct"/>
</dbReference>
<dbReference type="Gene3D" id="3.40.50.720">
    <property type="entry name" value="NAD(P)-binding Rossmann-like Domain"/>
    <property type="match status" value="1"/>
</dbReference>
<dbReference type="PANTHER" id="PTHR48079">
    <property type="entry name" value="PROTEIN YEEZ"/>
    <property type="match status" value="1"/>
</dbReference>
<keyword evidence="3" id="KW-1185">Reference proteome</keyword>
<dbReference type="Pfam" id="PF01370">
    <property type="entry name" value="Epimerase"/>
    <property type="match status" value="1"/>
</dbReference>
<dbReference type="PANTHER" id="PTHR48079:SF6">
    <property type="entry name" value="NAD(P)-BINDING DOMAIN-CONTAINING PROTEIN-RELATED"/>
    <property type="match status" value="1"/>
</dbReference>
<proteinExistence type="predicted"/>
<name>A0A0S3PW37_9BRAD</name>
<dbReference type="OrthoDB" id="9787292at2"/>
<dbReference type="GO" id="GO:0004029">
    <property type="term" value="F:aldehyde dehydrogenase (NAD+) activity"/>
    <property type="evidence" value="ECO:0007669"/>
    <property type="project" value="TreeGrafter"/>
</dbReference>
<dbReference type="GO" id="GO:0005737">
    <property type="term" value="C:cytoplasm"/>
    <property type="evidence" value="ECO:0007669"/>
    <property type="project" value="TreeGrafter"/>
</dbReference>
<dbReference type="Proteomes" id="UP000236884">
    <property type="component" value="Chromosome"/>
</dbReference>
<evidence type="ECO:0000313" key="3">
    <source>
        <dbReference type="Proteomes" id="UP000236884"/>
    </source>
</evidence>
<reference evidence="2 3" key="1">
    <citation type="submission" date="2015-08" db="EMBL/GenBank/DDBJ databases">
        <title>Investigation of the bacterial diversity of lava forest soil.</title>
        <authorList>
            <person name="Lee J.S."/>
        </authorList>
    </citation>
    <scope>NUCLEOTIDE SEQUENCE [LARGE SCALE GENOMIC DNA]</scope>
    <source>
        <strain evidence="2 3">GJW-30</strain>
    </source>
</reference>
<dbReference type="SUPFAM" id="SSF51735">
    <property type="entry name" value="NAD(P)-binding Rossmann-fold domains"/>
    <property type="match status" value="1"/>
</dbReference>
<evidence type="ECO:0000313" key="2">
    <source>
        <dbReference type="EMBL" id="BAT60152.1"/>
    </source>
</evidence>
<organism evidence="2 3">
    <name type="scientific">Variibacter gotjawalensis</name>
    <dbReference type="NCBI Taxonomy" id="1333996"/>
    <lineage>
        <taxon>Bacteria</taxon>
        <taxon>Pseudomonadati</taxon>
        <taxon>Pseudomonadota</taxon>
        <taxon>Alphaproteobacteria</taxon>
        <taxon>Hyphomicrobiales</taxon>
        <taxon>Nitrobacteraceae</taxon>
        <taxon>Variibacter</taxon>
    </lineage>
</organism>